<gene>
    <name evidence="1" type="ORF">LCGC14_0340920</name>
</gene>
<protein>
    <submittedName>
        <fullName evidence="1">Uncharacterized protein</fullName>
    </submittedName>
</protein>
<comment type="caution">
    <text evidence="1">The sequence shown here is derived from an EMBL/GenBank/DDBJ whole genome shotgun (WGS) entry which is preliminary data.</text>
</comment>
<proteinExistence type="predicted"/>
<sequence length="80" mass="9874">MFFKFKSKKRKNTRIEDKQLREKIQQEFNEYLKRGELQEYLEKIKKDERKKKLWDSLSARKKIKLLRYVLEQKGGEHGGK</sequence>
<dbReference type="AlphaFoldDB" id="A0A0F9TDL3"/>
<reference evidence="1" key="1">
    <citation type="journal article" date="2015" name="Nature">
        <title>Complex archaea that bridge the gap between prokaryotes and eukaryotes.</title>
        <authorList>
            <person name="Spang A."/>
            <person name="Saw J.H."/>
            <person name="Jorgensen S.L."/>
            <person name="Zaremba-Niedzwiedzka K."/>
            <person name="Martijn J."/>
            <person name="Lind A.E."/>
            <person name="van Eijk R."/>
            <person name="Schleper C."/>
            <person name="Guy L."/>
            <person name="Ettema T.J."/>
        </authorList>
    </citation>
    <scope>NUCLEOTIDE SEQUENCE</scope>
</reference>
<accession>A0A0F9TDL3</accession>
<dbReference type="EMBL" id="LAZR01000249">
    <property type="protein sequence ID" value="KKN79310.1"/>
    <property type="molecule type" value="Genomic_DNA"/>
</dbReference>
<name>A0A0F9TDL3_9ZZZZ</name>
<organism evidence="1">
    <name type="scientific">marine sediment metagenome</name>
    <dbReference type="NCBI Taxonomy" id="412755"/>
    <lineage>
        <taxon>unclassified sequences</taxon>
        <taxon>metagenomes</taxon>
        <taxon>ecological metagenomes</taxon>
    </lineage>
</organism>
<evidence type="ECO:0000313" key="1">
    <source>
        <dbReference type="EMBL" id="KKN79310.1"/>
    </source>
</evidence>